<proteinExistence type="predicted"/>
<comment type="caution">
    <text evidence="1">The sequence shown here is derived from an EMBL/GenBank/DDBJ whole genome shotgun (WGS) entry which is preliminary data.</text>
</comment>
<protein>
    <submittedName>
        <fullName evidence="1">Uncharacterized protein</fullName>
    </submittedName>
</protein>
<evidence type="ECO:0000313" key="1">
    <source>
        <dbReference type="EMBL" id="COY24884.1"/>
    </source>
</evidence>
<dbReference type="AlphaFoldDB" id="A0A916PBT9"/>
<reference evidence="2" key="1">
    <citation type="submission" date="2015-03" db="EMBL/GenBank/DDBJ databases">
        <authorList>
            <consortium name="Pathogen Informatics"/>
        </authorList>
    </citation>
    <scope>NUCLEOTIDE SEQUENCE [LARGE SCALE GENOMIC DNA]</scope>
    <source>
        <strain evidence="2">N09902308</strain>
    </source>
</reference>
<evidence type="ECO:0000313" key="2">
    <source>
        <dbReference type="Proteomes" id="UP000039021"/>
    </source>
</evidence>
<dbReference type="Proteomes" id="UP000039021">
    <property type="component" value="Unassembled WGS sequence"/>
</dbReference>
<name>A0A916PBT9_MYCTX</name>
<gene>
    <name evidence="1" type="ORF">ERS007739_02322</name>
</gene>
<dbReference type="EMBL" id="CSBK01001042">
    <property type="protein sequence ID" value="COY24884.1"/>
    <property type="molecule type" value="Genomic_DNA"/>
</dbReference>
<accession>A0A916PBT9</accession>
<sequence>MSAAGPKSLHWLGVRVAYRIPSNTTKSASISDPPSVSLTFPVAAVGLVVRSPLSVFRDSPGILPLTVSTMCALLRALVCAVASSTSGFASGSGPPLGFEPDEQPATTVAAMLTAARTAMRRQWRLGVRIPCIVEGVCELAGRRVGCGSAGLLPNLVRCSPELLRNAEK</sequence>
<organism evidence="1 2">
    <name type="scientific">Mycobacterium tuberculosis</name>
    <dbReference type="NCBI Taxonomy" id="1773"/>
    <lineage>
        <taxon>Bacteria</taxon>
        <taxon>Bacillati</taxon>
        <taxon>Actinomycetota</taxon>
        <taxon>Actinomycetes</taxon>
        <taxon>Mycobacteriales</taxon>
        <taxon>Mycobacteriaceae</taxon>
        <taxon>Mycobacterium</taxon>
        <taxon>Mycobacterium tuberculosis complex</taxon>
    </lineage>
</organism>